<dbReference type="OrthoDB" id="659240at2"/>
<feature type="domain" description="3-keto-alpha-glucoside-1,2-lyase/3-keto-2-hydroxy-glucal hydratase" evidence="1">
    <location>
        <begin position="40"/>
        <end position="245"/>
    </location>
</feature>
<dbReference type="PROSITE" id="PS51257">
    <property type="entry name" value="PROKAR_LIPOPROTEIN"/>
    <property type="match status" value="1"/>
</dbReference>
<dbReference type="Pfam" id="PF06439">
    <property type="entry name" value="3keto-disac_hyd"/>
    <property type="match status" value="1"/>
</dbReference>
<dbReference type="GO" id="GO:0016787">
    <property type="term" value="F:hydrolase activity"/>
    <property type="evidence" value="ECO:0007669"/>
    <property type="project" value="InterPro"/>
</dbReference>
<evidence type="ECO:0000313" key="3">
    <source>
        <dbReference type="Proteomes" id="UP000267223"/>
    </source>
</evidence>
<name>A0A3M9NN93_9BACT</name>
<dbReference type="RefSeq" id="WP_123119360.1">
    <property type="nucleotide sequence ID" value="NZ_RJJR01000002.1"/>
</dbReference>
<dbReference type="AlphaFoldDB" id="A0A3M9NN93"/>
<sequence length="247" mass="28151">MKKIIPVFLASVILISCGSSKNSMKSGSQNSLTSKEKTEGWQLLFNGKNTDGWHNYGHQKAGNEWKVQDGAIHLDASEKNKEGGDLVSNDEYANFDLKLEWKISEKGNSGILFYVRDNPAKYKETYHTGIEMQVLDNGTPIRLGQPDGKLYTHRAGDLYDLLASKEVEKPLGEWNQIEIKCLNGKLDFYMNGEHTLSTTLWDDYWQKMVAISKFKYMPDFGTFKSGNIALQDHGDDVWFRNIKIRKL</sequence>
<comment type="caution">
    <text evidence="2">The sequence shown here is derived from an EMBL/GenBank/DDBJ whole genome shotgun (WGS) entry which is preliminary data.</text>
</comment>
<keyword evidence="3" id="KW-1185">Reference proteome</keyword>
<accession>A0A3M9NN93</accession>
<dbReference type="Gene3D" id="2.60.120.560">
    <property type="entry name" value="Exo-inulinase, domain 1"/>
    <property type="match status" value="1"/>
</dbReference>
<evidence type="ECO:0000259" key="1">
    <source>
        <dbReference type="Pfam" id="PF06439"/>
    </source>
</evidence>
<proteinExistence type="predicted"/>
<organism evidence="2 3">
    <name type="scientific">Hanamia caeni</name>
    <dbReference type="NCBI Taxonomy" id="2294116"/>
    <lineage>
        <taxon>Bacteria</taxon>
        <taxon>Pseudomonadati</taxon>
        <taxon>Bacteroidota</taxon>
        <taxon>Chitinophagia</taxon>
        <taxon>Chitinophagales</taxon>
        <taxon>Chitinophagaceae</taxon>
        <taxon>Hanamia</taxon>
    </lineage>
</organism>
<evidence type="ECO:0000313" key="2">
    <source>
        <dbReference type="EMBL" id="RNI38797.1"/>
    </source>
</evidence>
<reference evidence="2 3" key="1">
    <citation type="submission" date="2018-11" db="EMBL/GenBank/DDBJ databases">
        <title>Draft genome sequence of Ferruginibacter sp. BO-59.</title>
        <authorList>
            <person name="Im W.T."/>
        </authorList>
    </citation>
    <scope>NUCLEOTIDE SEQUENCE [LARGE SCALE GENOMIC DNA]</scope>
    <source>
        <strain evidence="2 3">BO-59</strain>
    </source>
</reference>
<protein>
    <submittedName>
        <fullName evidence="2">DUF1080 domain-containing protein</fullName>
    </submittedName>
</protein>
<dbReference type="InterPro" id="IPR010496">
    <property type="entry name" value="AL/BT2_dom"/>
</dbReference>
<dbReference type="Proteomes" id="UP000267223">
    <property type="component" value="Unassembled WGS sequence"/>
</dbReference>
<gene>
    <name evidence="2" type="ORF">EFY79_03815</name>
</gene>
<dbReference type="EMBL" id="RJJR01000002">
    <property type="protein sequence ID" value="RNI38797.1"/>
    <property type="molecule type" value="Genomic_DNA"/>
</dbReference>